<accession>A0A1S2VKQ1</accession>
<keyword evidence="2" id="KW-1185">Reference proteome</keyword>
<comment type="caution">
    <text evidence="1">The sequence shown here is derived from an EMBL/GenBank/DDBJ whole genome shotgun (WGS) entry which is preliminary data.</text>
</comment>
<dbReference type="OrthoDB" id="941443at2"/>
<dbReference type="RefSeq" id="WP_071503431.1">
    <property type="nucleotide sequence ID" value="NZ_MORL01000005.1"/>
</dbReference>
<gene>
    <name evidence="1" type="ORF">BLX24_12240</name>
</gene>
<dbReference type="EMBL" id="MORL01000005">
    <property type="protein sequence ID" value="OIN58980.1"/>
    <property type="molecule type" value="Genomic_DNA"/>
</dbReference>
<name>A0A1S2VKQ1_9BACT</name>
<dbReference type="AlphaFoldDB" id="A0A1S2VKQ1"/>
<evidence type="ECO:0000313" key="2">
    <source>
        <dbReference type="Proteomes" id="UP000181790"/>
    </source>
</evidence>
<sequence>MKRIVLIGIGLLVGGQLYAQKAFILNHQSKNGFLNVNGGVSLPTGNFSSKSSQNDLAGMALKGFTSNASAGYRVVGPVGLMVRYERTRNQMDASGMLDLVYKADGTSWSAKAGQWSLSTVMAGPYVSIPVRLFTIDVRALAGQLTATCPATSMEGSFADIPIAVRTNSALSKATAYGTGLTVRYRLGTSFALQVNTDYSHSKVTFSEMTTSSSSGFDREQTATYSSMKPISFVSISAGLTFLFGNRNRVF</sequence>
<protein>
    <recommendedName>
        <fullName evidence="3">Outer membrane protein beta-barrel domain-containing protein</fullName>
    </recommendedName>
</protein>
<evidence type="ECO:0008006" key="3">
    <source>
        <dbReference type="Google" id="ProtNLM"/>
    </source>
</evidence>
<dbReference type="Proteomes" id="UP000181790">
    <property type="component" value="Unassembled WGS sequence"/>
</dbReference>
<evidence type="ECO:0000313" key="1">
    <source>
        <dbReference type="EMBL" id="OIN58980.1"/>
    </source>
</evidence>
<reference evidence="1 2" key="1">
    <citation type="submission" date="2016-10" db="EMBL/GenBank/DDBJ databases">
        <title>Arsenicibacter rosenii gen. nov., sp. nov., an efficient arsenic-methylating bacterium isolated from an arsenic-contaminated paddy soil.</title>
        <authorList>
            <person name="Huang K."/>
        </authorList>
    </citation>
    <scope>NUCLEOTIDE SEQUENCE [LARGE SCALE GENOMIC DNA]</scope>
    <source>
        <strain evidence="1 2">SM-1</strain>
    </source>
</reference>
<organism evidence="1 2">
    <name type="scientific">Arsenicibacter rosenii</name>
    <dbReference type="NCBI Taxonomy" id="1750698"/>
    <lineage>
        <taxon>Bacteria</taxon>
        <taxon>Pseudomonadati</taxon>
        <taxon>Bacteroidota</taxon>
        <taxon>Cytophagia</taxon>
        <taxon>Cytophagales</taxon>
        <taxon>Spirosomataceae</taxon>
        <taxon>Arsenicibacter</taxon>
    </lineage>
</organism>
<proteinExistence type="predicted"/>